<keyword evidence="9" id="KW-1185">Reference proteome</keyword>
<evidence type="ECO:0000256" key="6">
    <source>
        <dbReference type="SAM" id="SignalP"/>
    </source>
</evidence>
<dbReference type="SMART" id="SM00494">
    <property type="entry name" value="ChtBD2"/>
    <property type="match status" value="3"/>
</dbReference>
<feature type="chain" id="PRO_5031108596" evidence="6">
    <location>
        <begin position="23"/>
        <end position="233"/>
    </location>
</feature>
<evidence type="ECO:0000256" key="2">
    <source>
        <dbReference type="ARBA" id="ARBA00022729"/>
    </source>
</evidence>
<feature type="signal peptide" evidence="6">
    <location>
        <begin position="1"/>
        <end position="22"/>
    </location>
</feature>
<dbReference type="Gene3D" id="2.170.140.10">
    <property type="entry name" value="Chitin binding domain"/>
    <property type="match status" value="3"/>
</dbReference>
<keyword evidence="5" id="KW-0325">Glycoprotein</keyword>
<evidence type="ECO:0000256" key="4">
    <source>
        <dbReference type="ARBA" id="ARBA00023157"/>
    </source>
</evidence>
<dbReference type="SUPFAM" id="SSF57625">
    <property type="entry name" value="Invertebrate chitin-binding proteins"/>
    <property type="match status" value="3"/>
</dbReference>
<dbReference type="AlphaFoldDB" id="A0A7T8GQI5"/>
<evidence type="ECO:0000256" key="3">
    <source>
        <dbReference type="ARBA" id="ARBA00022737"/>
    </source>
</evidence>
<evidence type="ECO:0000259" key="7">
    <source>
        <dbReference type="PROSITE" id="PS50940"/>
    </source>
</evidence>
<name>A0A7T8GQI5_CALRO</name>
<dbReference type="Proteomes" id="UP000595437">
    <property type="component" value="Chromosome 18"/>
</dbReference>
<dbReference type="InterPro" id="IPR002557">
    <property type="entry name" value="Chitin-bd_dom"/>
</dbReference>
<keyword evidence="3" id="KW-0677">Repeat</keyword>
<feature type="domain" description="Chitin-binding type-2" evidence="7">
    <location>
        <begin position="24"/>
        <end position="73"/>
    </location>
</feature>
<organism evidence="8 9">
    <name type="scientific">Caligus rogercresseyi</name>
    <name type="common">Sea louse</name>
    <dbReference type="NCBI Taxonomy" id="217165"/>
    <lineage>
        <taxon>Eukaryota</taxon>
        <taxon>Metazoa</taxon>
        <taxon>Ecdysozoa</taxon>
        <taxon>Arthropoda</taxon>
        <taxon>Crustacea</taxon>
        <taxon>Multicrustacea</taxon>
        <taxon>Hexanauplia</taxon>
        <taxon>Copepoda</taxon>
        <taxon>Siphonostomatoida</taxon>
        <taxon>Caligidae</taxon>
        <taxon>Caligus</taxon>
    </lineage>
</organism>
<feature type="domain" description="Chitin-binding type-2" evidence="7">
    <location>
        <begin position="157"/>
        <end position="218"/>
    </location>
</feature>
<evidence type="ECO:0000313" key="9">
    <source>
        <dbReference type="Proteomes" id="UP000595437"/>
    </source>
</evidence>
<accession>A0A7T8GQI5</accession>
<dbReference type="PANTHER" id="PTHR23301:SF107">
    <property type="entry name" value="LD20793P"/>
    <property type="match status" value="1"/>
</dbReference>
<keyword evidence="1" id="KW-0147">Chitin-binding</keyword>
<keyword evidence="2 6" id="KW-0732">Signal</keyword>
<dbReference type="Pfam" id="PF01607">
    <property type="entry name" value="CBM_14"/>
    <property type="match status" value="3"/>
</dbReference>
<dbReference type="InterPro" id="IPR036508">
    <property type="entry name" value="Chitin-bd_dom_sf"/>
</dbReference>
<proteinExistence type="predicted"/>
<dbReference type="InterPro" id="IPR051940">
    <property type="entry name" value="Chitin_bind-dev_reg"/>
</dbReference>
<dbReference type="GO" id="GO:0005576">
    <property type="term" value="C:extracellular region"/>
    <property type="evidence" value="ECO:0007669"/>
    <property type="project" value="InterPro"/>
</dbReference>
<gene>
    <name evidence="8" type="ORF">FKW44_023910</name>
</gene>
<evidence type="ECO:0000313" key="8">
    <source>
        <dbReference type="EMBL" id="QQP35631.1"/>
    </source>
</evidence>
<keyword evidence="4" id="KW-1015">Disulfide bond</keyword>
<feature type="non-terminal residue" evidence="8">
    <location>
        <position position="233"/>
    </location>
</feature>
<dbReference type="OrthoDB" id="439917at2759"/>
<dbReference type="EMBL" id="CP045907">
    <property type="protein sequence ID" value="QQP35631.1"/>
    <property type="molecule type" value="Genomic_DNA"/>
</dbReference>
<sequence>RLRMKRSCCIALLFAAVGLSVAQEYNCPEPNGIFADAEQCDLYYVCEKGIAKTELCEDGLLFDDSFATGRSACFPTEDRQRVRASQRSLDHLDPAVCDKFVTCSNGTGHELPCTHPLVFDAGIGSCVRKANRSPDAKICDEAEAQGSLITVEGFLPGKEVIGPHNLLTQHPVYPHPSDCQFFFTCYFGKDPNKFGCPSGQVFDAESLICKEAAEVPDCACWYNCPEDCPTTNA</sequence>
<protein>
    <submittedName>
        <fullName evidence="8">Peritrophin-1</fullName>
    </submittedName>
</protein>
<reference evidence="9" key="1">
    <citation type="submission" date="2021-01" db="EMBL/GenBank/DDBJ databases">
        <title>Caligus Genome Assembly.</title>
        <authorList>
            <person name="Gallardo-Escarate C."/>
        </authorList>
    </citation>
    <scope>NUCLEOTIDE SEQUENCE [LARGE SCALE GENOMIC DNA]</scope>
</reference>
<evidence type="ECO:0000256" key="1">
    <source>
        <dbReference type="ARBA" id="ARBA00022669"/>
    </source>
</evidence>
<feature type="non-terminal residue" evidence="8">
    <location>
        <position position="1"/>
    </location>
</feature>
<evidence type="ECO:0000256" key="5">
    <source>
        <dbReference type="ARBA" id="ARBA00023180"/>
    </source>
</evidence>
<dbReference type="PANTHER" id="PTHR23301">
    <property type="entry name" value="CHITIN BINDING PERITROPHIN-A"/>
    <property type="match status" value="1"/>
</dbReference>
<feature type="domain" description="Chitin-binding type-2" evidence="7">
    <location>
        <begin position="79"/>
        <end position="141"/>
    </location>
</feature>
<dbReference type="PROSITE" id="PS50940">
    <property type="entry name" value="CHIT_BIND_II"/>
    <property type="match status" value="3"/>
</dbReference>
<dbReference type="GO" id="GO:0008061">
    <property type="term" value="F:chitin binding"/>
    <property type="evidence" value="ECO:0007669"/>
    <property type="project" value="UniProtKB-KW"/>
</dbReference>